<dbReference type="GO" id="GO:0005886">
    <property type="term" value="C:plasma membrane"/>
    <property type="evidence" value="ECO:0007669"/>
    <property type="project" value="UniProtKB-SubCell"/>
</dbReference>
<dbReference type="AlphaFoldDB" id="A0A8C0VZ10"/>
<dbReference type="InterPro" id="IPR017452">
    <property type="entry name" value="GPCR_Rhodpsn_7TM"/>
</dbReference>
<organism evidence="13">
    <name type="scientific">Castor canadensis</name>
    <name type="common">American beaver</name>
    <dbReference type="NCBI Taxonomy" id="51338"/>
    <lineage>
        <taxon>Eukaryota</taxon>
        <taxon>Metazoa</taxon>
        <taxon>Chordata</taxon>
        <taxon>Craniata</taxon>
        <taxon>Vertebrata</taxon>
        <taxon>Euteleostomi</taxon>
        <taxon>Mammalia</taxon>
        <taxon>Eutheria</taxon>
        <taxon>Euarchontoglires</taxon>
        <taxon>Glires</taxon>
        <taxon>Rodentia</taxon>
        <taxon>Castorimorpha</taxon>
        <taxon>Castoridae</taxon>
        <taxon>Castor</taxon>
    </lineage>
</organism>
<keyword evidence="7" id="KW-0297">G-protein coupled receptor</keyword>
<dbReference type="PRINTS" id="PR00237">
    <property type="entry name" value="GPCRRHODOPSN"/>
</dbReference>
<keyword evidence="9" id="KW-0675">Receptor</keyword>
<accession>A0A8C0VZ10</accession>
<evidence type="ECO:0000256" key="2">
    <source>
        <dbReference type="ARBA" id="ARBA00022475"/>
    </source>
</evidence>
<feature type="transmembrane region" description="Helical" evidence="11">
    <location>
        <begin position="152"/>
        <end position="176"/>
    </location>
</feature>
<evidence type="ECO:0000256" key="5">
    <source>
        <dbReference type="ARBA" id="ARBA00022725"/>
    </source>
</evidence>
<evidence type="ECO:0000256" key="10">
    <source>
        <dbReference type="ARBA" id="ARBA00023224"/>
    </source>
</evidence>
<evidence type="ECO:0000256" key="3">
    <source>
        <dbReference type="ARBA" id="ARBA00022606"/>
    </source>
</evidence>
<keyword evidence="6 11" id="KW-1133">Transmembrane helix</keyword>
<evidence type="ECO:0000256" key="6">
    <source>
        <dbReference type="ARBA" id="ARBA00022989"/>
    </source>
</evidence>
<keyword evidence="5" id="KW-0552">Olfaction</keyword>
<proteinExistence type="predicted"/>
<dbReference type="PROSITE" id="PS50262">
    <property type="entry name" value="G_PROTEIN_RECEP_F1_2"/>
    <property type="match status" value="1"/>
</dbReference>
<dbReference type="GO" id="GO:0004930">
    <property type="term" value="F:G protein-coupled receptor activity"/>
    <property type="evidence" value="ECO:0007669"/>
    <property type="project" value="UniProtKB-KW"/>
</dbReference>
<gene>
    <name evidence="13" type="primary">LOC109674529</name>
</gene>
<keyword evidence="4 11" id="KW-0812">Transmembrane</keyword>
<keyword evidence="2" id="KW-1003">Cell membrane</keyword>
<dbReference type="Gene3D" id="1.20.1070.10">
    <property type="entry name" value="Rhodopsin 7-helix transmembrane proteins"/>
    <property type="match status" value="1"/>
</dbReference>
<keyword evidence="3" id="KW-0716">Sensory transduction</keyword>
<evidence type="ECO:0000313" key="13">
    <source>
        <dbReference type="Ensembl" id="ENSCCNP00000003153.1"/>
    </source>
</evidence>
<keyword evidence="8 11" id="KW-0472">Membrane</keyword>
<dbReference type="PANTHER" id="PTHR26453">
    <property type="entry name" value="OLFACTORY RECEPTOR"/>
    <property type="match status" value="1"/>
</dbReference>
<evidence type="ECO:0000256" key="11">
    <source>
        <dbReference type="SAM" id="Phobius"/>
    </source>
</evidence>
<sequence length="314" mass="35108">MPLLCFSRAACHMNRRNYTSVTEFILLGISNCEGLETMIFILFLAFYLFALLGNLLIFFTILASSNLHTAMHFFLGNLSVFDILFPSVNTPKMMVQLVGQGHIISFQGCASQIFFYHTLGGTECFLYTVMASDCFVAICHPMQYMVIMNQKLYTCLTVGTWLGGCLHGSILTFLTFKLPYCGPNEVANFFYDIPVVLPLACAGTSLAYSVSFTNIGVVVLMCFLLILTLYTHIIISILKIHSSEGRCRAFSTCSAHLTFILFFYGPALLVYLWPASSPWLDSVVQVLNSVVTPSLNPLIYFLRNKDVKLALRKV</sequence>
<reference evidence="13" key="1">
    <citation type="submission" date="2023-09" db="UniProtKB">
        <authorList>
            <consortium name="Ensembl"/>
        </authorList>
    </citation>
    <scope>IDENTIFICATION</scope>
</reference>
<evidence type="ECO:0000256" key="9">
    <source>
        <dbReference type="ARBA" id="ARBA00023170"/>
    </source>
</evidence>
<feature type="transmembrane region" description="Helical" evidence="11">
    <location>
        <begin position="250"/>
        <end position="273"/>
    </location>
</feature>
<evidence type="ECO:0000256" key="8">
    <source>
        <dbReference type="ARBA" id="ARBA00023136"/>
    </source>
</evidence>
<feature type="transmembrane region" description="Helical" evidence="11">
    <location>
        <begin position="39"/>
        <end position="63"/>
    </location>
</feature>
<dbReference type="FunFam" id="1.20.1070.10:FF:000001">
    <property type="entry name" value="Olfactory receptor"/>
    <property type="match status" value="1"/>
</dbReference>
<evidence type="ECO:0000256" key="4">
    <source>
        <dbReference type="ARBA" id="ARBA00022692"/>
    </source>
</evidence>
<dbReference type="Pfam" id="PF13853">
    <property type="entry name" value="7tm_4"/>
    <property type="match status" value="1"/>
</dbReference>
<feature type="domain" description="G-protein coupled receptors family 1 profile" evidence="12">
    <location>
        <begin position="53"/>
        <end position="300"/>
    </location>
</feature>
<name>A0A8C0VZ10_CASCN</name>
<dbReference type="InterPro" id="IPR000276">
    <property type="entry name" value="GPCR_Rhodpsn"/>
</dbReference>
<feature type="transmembrane region" description="Helical" evidence="11">
    <location>
        <begin position="215"/>
        <end position="238"/>
    </location>
</feature>
<dbReference type="SUPFAM" id="SSF81321">
    <property type="entry name" value="Family A G protein-coupled receptor-like"/>
    <property type="match status" value="1"/>
</dbReference>
<protein>
    <recommendedName>
        <fullName evidence="12">G-protein coupled receptors family 1 profile domain-containing protein</fullName>
    </recommendedName>
</protein>
<evidence type="ECO:0000259" key="12">
    <source>
        <dbReference type="PROSITE" id="PS50262"/>
    </source>
</evidence>
<keyword evidence="10" id="KW-0807">Transducer</keyword>
<dbReference type="InterPro" id="IPR000725">
    <property type="entry name" value="Olfact_rcpt"/>
</dbReference>
<dbReference type="GO" id="GO:0004984">
    <property type="term" value="F:olfactory receptor activity"/>
    <property type="evidence" value="ECO:0007669"/>
    <property type="project" value="InterPro"/>
</dbReference>
<comment type="subcellular location">
    <subcellularLocation>
        <location evidence="1">Cell membrane</location>
        <topology evidence="1">Multi-pass membrane protein</topology>
    </subcellularLocation>
</comment>
<feature type="transmembrane region" description="Helical" evidence="11">
    <location>
        <begin position="279"/>
        <end position="302"/>
    </location>
</feature>
<dbReference type="PRINTS" id="PR00245">
    <property type="entry name" value="OLFACTORYR"/>
</dbReference>
<evidence type="ECO:0000256" key="1">
    <source>
        <dbReference type="ARBA" id="ARBA00004651"/>
    </source>
</evidence>
<evidence type="ECO:0000256" key="7">
    <source>
        <dbReference type="ARBA" id="ARBA00023040"/>
    </source>
</evidence>
<feature type="transmembrane region" description="Helical" evidence="11">
    <location>
        <begin position="69"/>
        <end position="88"/>
    </location>
</feature>
<dbReference type="Ensembl" id="ENSCCNT00000004159.1">
    <property type="protein sequence ID" value="ENSCCNP00000003153.1"/>
    <property type="gene ID" value="ENSCCNG00000003382.1"/>
</dbReference>